<accession>A0A0K2VFD6</accession>
<sequence>FIGDRKKKKRKKLNSCRILILLGGGGRKGERERSRRESGLFIRRKIHCSKSCAKCGSCHIVLLLSIPT</sequence>
<reference evidence="1" key="1">
    <citation type="submission" date="2014-05" db="EMBL/GenBank/DDBJ databases">
        <authorList>
            <person name="Chronopoulou M."/>
        </authorList>
    </citation>
    <scope>NUCLEOTIDE SEQUENCE</scope>
    <source>
        <tissue evidence="1">Whole organism</tissue>
    </source>
</reference>
<name>A0A0K2VFD6_LEPSM</name>
<dbReference type="AlphaFoldDB" id="A0A0K2VFD6"/>
<proteinExistence type="predicted"/>
<feature type="non-terminal residue" evidence="1">
    <location>
        <position position="1"/>
    </location>
</feature>
<dbReference type="EMBL" id="HACA01031501">
    <property type="protein sequence ID" value="CDW48862.1"/>
    <property type="molecule type" value="Transcribed_RNA"/>
</dbReference>
<organism evidence="1">
    <name type="scientific">Lepeophtheirus salmonis</name>
    <name type="common">Salmon louse</name>
    <name type="synonym">Caligus salmonis</name>
    <dbReference type="NCBI Taxonomy" id="72036"/>
    <lineage>
        <taxon>Eukaryota</taxon>
        <taxon>Metazoa</taxon>
        <taxon>Ecdysozoa</taxon>
        <taxon>Arthropoda</taxon>
        <taxon>Crustacea</taxon>
        <taxon>Multicrustacea</taxon>
        <taxon>Hexanauplia</taxon>
        <taxon>Copepoda</taxon>
        <taxon>Siphonostomatoida</taxon>
        <taxon>Caligidae</taxon>
        <taxon>Lepeophtheirus</taxon>
    </lineage>
</organism>
<protein>
    <submittedName>
        <fullName evidence="1">Uncharacterized protein</fullName>
    </submittedName>
</protein>
<evidence type="ECO:0000313" key="1">
    <source>
        <dbReference type="EMBL" id="CDW48862.1"/>
    </source>
</evidence>